<evidence type="ECO:0000256" key="2">
    <source>
        <dbReference type="ARBA" id="ARBA00022458"/>
    </source>
</evidence>
<organism evidence="6 7">
    <name type="scientific">Vigna mungo</name>
    <name type="common">Black gram</name>
    <name type="synonym">Phaseolus mungo</name>
    <dbReference type="NCBI Taxonomy" id="3915"/>
    <lineage>
        <taxon>Eukaryota</taxon>
        <taxon>Viridiplantae</taxon>
        <taxon>Streptophyta</taxon>
        <taxon>Embryophyta</taxon>
        <taxon>Tracheophyta</taxon>
        <taxon>Spermatophyta</taxon>
        <taxon>Magnoliopsida</taxon>
        <taxon>eudicotyledons</taxon>
        <taxon>Gunneridae</taxon>
        <taxon>Pentapetalae</taxon>
        <taxon>rosids</taxon>
        <taxon>fabids</taxon>
        <taxon>Fabales</taxon>
        <taxon>Fabaceae</taxon>
        <taxon>Papilionoideae</taxon>
        <taxon>50 kb inversion clade</taxon>
        <taxon>NPAAA clade</taxon>
        <taxon>indigoferoid/millettioid clade</taxon>
        <taxon>Phaseoleae</taxon>
        <taxon>Vigna</taxon>
    </lineage>
</organism>
<dbReference type="AlphaFoldDB" id="A0AAQ3RQA8"/>
<evidence type="ECO:0000256" key="1">
    <source>
        <dbReference type="ARBA" id="ARBA00010119"/>
    </source>
</evidence>
<feature type="compositionally biased region" description="Low complexity" evidence="4">
    <location>
        <begin position="244"/>
        <end position="254"/>
    </location>
</feature>
<evidence type="ECO:0000256" key="3">
    <source>
        <dbReference type="ARBA" id="ARBA00022729"/>
    </source>
</evidence>
<reference evidence="6 7" key="1">
    <citation type="journal article" date="2023" name="Life. Sci Alliance">
        <title>Evolutionary insights into 3D genome organization and epigenetic landscape of Vigna mungo.</title>
        <authorList>
            <person name="Junaid A."/>
            <person name="Singh B."/>
            <person name="Bhatia S."/>
        </authorList>
    </citation>
    <scope>NUCLEOTIDE SEQUENCE [LARGE SCALE GENOMIC DNA]</scope>
    <source>
        <strain evidence="6">Urdbean</strain>
    </source>
</reference>
<evidence type="ECO:0000256" key="4">
    <source>
        <dbReference type="SAM" id="MobiDB-lite"/>
    </source>
</evidence>
<comment type="similarity">
    <text evidence="1">Belongs to the nodulin 20 family.</text>
</comment>
<sequence>MERKRVILITVLLFISVVVAEEAGAGDTIKPVEEAATSDAAEDAGTDETANLTKDVGLSLAINQILNGQPQAYESPRFKRFVTHCSSHVAETCSGNSPMHHGGGGPSGQLGLSQCLFDSMEACLVDHRAPLYQTTSSDKPKQSVQYLPVLIETVKFKTVLRTCSYVTAQSCLTGSNVDASALSACLQPSLNWCVYPMQPPPPPTTSTSTYYKPDQVEPDKITAGGPPLVGAGGPPLVGAGGPPLVGAGEPPIRR</sequence>
<keyword evidence="7" id="KW-1185">Reference proteome</keyword>
<keyword evidence="3 5" id="KW-0732">Signal</keyword>
<dbReference type="GO" id="GO:0009877">
    <property type="term" value="P:nodulation"/>
    <property type="evidence" value="ECO:0007669"/>
    <property type="project" value="UniProtKB-KW"/>
</dbReference>
<feature type="region of interest" description="Disordered" evidence="4">
    <location>
        <begin position="203"/>
        <end position="254"/>
    </location>
</feature>
<feature type="signal peptide" evidence="5">
    <location>
        <begin position="1"/>
        <end position="20"/>
    </location>
</feature>
<dbReference type="Pfam" id="PF02451">
    <property type="entry name" value="Nodulin"/>
    <property type="match status" value="2"/>
</dbReference>
<evidence type="ECO:0000313" key="6">
    <source>
        <dbReference type="EMBL" id="WVZ00784.1"/>
    </source>
</evidence>
<evidence type="ECO:0008006" key="8">
    <source>
        <dbReference type="Google" id="ProtNLM"/>
    </source>
</evidence>
<accession>A0AAQ3RQA8</accession>
<gene>
    <name evidence="6" type="ORF">V8G54_026853</name>
</gene>
<dbReference type="EMBL" id="CP144693">
    <property type="protein sequence ID" value="WVZ00784.1"/>
    <property type="molecule type" value="Genomic_DNA"/>
</dbReference>
<protein>
    <recommendedName>
        <fullName evidence="8">Nodulin</fullName>
    </recommendedName>
</protein>
<evidence type="ECO:0000313" key="7">
    <source>
        <dbReference type="Proteomes" id="UP001374535"/>
    </source>
</evidence>
<feature type="compositionally biased region" description="Gly residues" evidence="4">
    <location>
        <begin position="230"/>
        <end position="243"/>
    </location>
</feature>
<keyword evidence="2" id="KW-0536">Nodulation</keyword>
<proteinExistence type="inferred from homology"/>
<name>A0AAQ3RQA8_VIGMU</name>
<evidence type="ECO:0000256" key="5">
    <source>
        <dbReference type="SAM" id="SignalP"/>
    </source>
</evidence>
<dbReference type="InterPro" id="IPR003387">
    <property type="entry name" value="Nodulin"/>
</dbReference>
<dbReference type="Proteomes" id="UP001374535">
    <property type="component" value="Chromosome 8"/>
</dbReference>
<feature type="chain" id="PRO_5042951480" description="Nodulin" evidence="5">
    <location>
        <begin position="21"/>
        <end position="254"/>
    </location>
</feature>